<dbReference type="InterPro" id="IPR052657">
    <property type="entry name" value="PDP_family_Arabidopsis"/>
</dbReference>
<evidence type="ECO:0000256" key="5">
    <source>
        <dbReference type="SAM" id="MobiDB-lite"/>
    </source>
</evidence>
<evidence type="ECO:0000313" key="7">
    <source>
        <dbReference type="EMBL" id="GMH10441.1"/>
    </source>
</evidence>
<evidence type="ECO:0000256" key="4">
    <source>
        <dbReference type="ARBA" id="ARBA00060746"/>
    </source>
</evidence>
<dbReference type="FunFam" id="2.30.30.140:FF:000115">
    <property type="entry name" value="Tudor/PWWP/MBT superfamily protein"/>
    <property type="match status" value="1"/>
</dbReference>
<sequence length="1147" mass="123915">MESMINNDLDMERTANATAADEELSILRGFNEEYVVGADERGEIGFTSSGDVSVNDLNRGESGISHWRAAEREAGEVRVSSGQNLCALESGVDGSLALPKPNGDIDARVFGRDGDRRVDGVSVDSGRISVCSEAHVANECMESRVPDINRIGEISERNVNDFDDQNSSIGNFGSTSCGNLQAGGGVTMGQRDVCNETSDESENGSTDKKAGTMGGADGDNRLQKPGSSRNDQSIMFYDGYVARDVAGGVSVGSLKVHFGFEMGDMVWGKVKSHPWWPGYIFNEAFASSSVLRTRRDGHVLVAFFGDSSYGWFEPAELIPYDPHYAEKSQQTNSRNFLKSLEESVDEVSRRSALSLSCRCRNPYNIRPTNVQGYFSVDVVDYEAGGIYSVSQIKTARDSFQSVVALSFIKQLAVAPVDFGSMSIEFIKNKSIALAYRRAIFEEFDETYAQAFGQQPVRPIRLPPSIIDQSVKDSIRAPLSGPLVFAEALGGQKSSTKAIKSKDHSRRDRGASVSAAGDCVFQRWHETVSVSAEQVSNSRRDETAAVGSTARGEAAGAGKEPVQVGRPKGQLMGPTMMDASNVTGEGWSLGASHDSWQFGLSVSRSGEETDGPGHVPDNHTGGHNAVHLGLAGGSGKKIKAAKCAVGELSSEKKRKIDATLSSDHLHEQPSTGNTSSSMGKLAGKPTLNVAALPRKDSLVSHQKVGGEGITSISEKAAQVRLSGGEKSEAELPVLFRDLQALALNPFHGAQRNTSAILKQLFLRFRSLVFQKSLAVGPSDVLERQEVKAIRTLAVAGEPVNTVAIASEKIRSVPLSKPLKPLKRPDDPVKVGQKHLSSELQEEIPAKKAKKIIHAKPSSSEKRVTSKVPEMQRSDGKGKVAVAPPPQPPPQRTAKADPVKRTVLPLPKAEEPTHLLMKYPPGTSLPSSNELKARFARFGPMHPQGNRIFYKTNTCRVTFLYKQDAEAAHHYAIQNKSVFANVRFLLKPVSASTPPDVSFSRGEDTTSEPSSAERCPVAPLLQLPSQPSVIQLKSILKKPSGDEGGQELRLARVRFNTGKESCARAVQLINHPMNSDSPRPSSMTLDVIPSVPLPRPHGHQFSVKQDAEVGPHQAPSLDISQSMLSLLMRCSDVVAYVESIYGYVPYHPL</sequence>
<comment type="similarity">
    <text evidence="4">Belongs to the PDP family.</text>
</comment>
<dbReference type="Proteomes" id="UP001279734">
    <property type="component" value="Unassembled WGS sequence"/>
</dbReference>
<protein>
    <recommendedName>
        <fullName evidence="6">PWWP domain-containing protein</fullName>
    </recommendedName>
</protein>
<feature type="region of interest" description="Disordered" evidence="5">
    <location>
        <begin position="531"/>
        <end position="570"/>
    </location>
</feature>
<comment type="caution">
    <text evidence="7">The sequence shown here is derived from an EMBL/GenBank/DDBJ whole genome shotgun (WGS) entry which is preliminary data.</text>
</comment>
<feature type="region of interest" description="Disordered" evidence="5">
    <location>
        <begin position="990"/>
        <end position="1012"/>
    </location>
</feature>
<evidence type="ECO:0000256" key="3">
    <source>
        <dbReference type="ARBA" id="ARBA00023242"/>
    </source>
</evidence>
<name>A0AAD3XN56_NEPGR</name>
<dbReference type="PROSITE" id="PS50812">
    <property type="entry name" value="PWWP"/>
    <property type="match status" value="1"/>
</dbReference>
<keyword evidence="8" id="KW-1185">Reference proteome</keyword>
<dbReference type="InterPro" id="IPR000313">
    <property type="entry name" value="PWWP_dom"/>
</dbReference>
<feature type="region of interest" description="Disordered" evidence="5">
    <location>
        <begin position="658"/>
        <end position="681"/>
    </location>
</feature>
<evidence type="ECO:0000256" key="2">
    <source>
        <dbReference type="ARBA" id="ARBA00023163"/>
    </source>
</evidence>
<gene>
    <name evidence="7" type="ORF">Nepgr_012282</name>
</gene>
<keyword evidence="1" id="KW-0805">Transcription regulation</keyword>
<dbReference type="GO" id="GO:2000028">
    <property type="term" value="P:regulation of photoperiodism, flowering"/>
    <property type="evidence" value="ECO:0007669"/>
    <property type="project" value="UniProtKB-ARBA"/>
</dbReference>
<dbReference type="EMBL" id="BSYO01000010">
    <property type="protein sequence ID" value="GMH10441.1"/>
    <property type="molecule type" value="Genomic_DNA"/>
</dbReference>
<dbReference type="PANTHER" id="PTHR10688">
    <property type="entry name" value="PWWP DOMAIN-CONTAINING PROTEIN"/>
    <property type="match status" value="1"/>
</dbReference>
<feature type="region of interest" description="Disordered" evidence="5">
    <location>
        <begin position="195"/>
        <end position="230"/>
    </location>
</feature>
<dbReference type="AlphaFoldDB" id="A0AAD3XN56"/>
<organism evidence="7 8">
    <name type="scientific">Nepenthes gracilis</name>
    <name type="common">Slender pitcher plant</name>
    <dbReference type="NCBI Taxonomy" id="150966"/>
    <lineage>
        <taxon>Eukaryota</taxon>
        <taxon>Viridiplantae</taxon>
        <taxon>Streptophyta</taxon>
        <taxon>Embryophyta</taxon>
        <taxon>Tracheophyta</taxon>
        <taxon>Spermatophyta</taxon>
        <taxon>Magnoliopsida</taxon>
        <taxon>eudicotyledons</taxon>
        <taxon>Gunneridae</taxon>
        <taxon>Pentapetalae</taxon>
        <taxon>Caryophyllales</taxon>
        <taxon>Nepenthaceae</taxon>
        <taxon>Nepenthes</taxon>
    </lineage>
</organism>
<dbReference type="Pfam" id="PF00855">
    <property type="entry name" value="PWWP"/>
    <property type="match status" value="1"/>
</dbReference>
<proteinExistence type="inferred from homology"/>
<feature type="domain" description="PWWP" evidence="6">
    <location>
        <begin position="262"/>
        <end position="323"/>
    </location>
</feature>
<dbReference type="GO" id="GO:0035098">
    <property type="term" value="C:ESC/E(Z) complex"/>
    <property type="evidence" value="ECO:0007669"/>
    <property type="project" value="UniProtKB-ARBA"/>
</dbReference>
<feature type="region of interest" description="Disordered" evidence="5">
    <location>
        <begin position="834"/>
        <end position="896"/>
    </location>
</feature>
<dbReference type="GO" id="GO:0006355">
    <property type="term" value="P:regulation of DNA-templated transcription"/>
    <property type="evidence" value="ECO:0007669"/>
    <property type="project" value="UniProtKB-ARBA"/>
</dbReference>
<reference evidence="7" key="1">
    <citation type="submission" date="2023-05" db="EMBL/GenBank/DDBJ databases">
        <title>Nepenthes gracilis genome sequencing.</title>
        <authorList>
            <person name="Fukushima K."/>
        </authorList>
    </citation>
    <scope>NUCLEOTIDE SEQUENCE</scope>
    <source>
        <strain evidence="7">SING2019-196</strain>
    </source>
</reference>
<accession>A0AAD3XN56</accession>
<keyword evidence="2" id="KW-0804">Transcription</keyword>
<dbReference type="PANTHER" id="PTHR10688:SF5">
    <property type="entry name" value="PWWP DOMAIN-CONTAINING PROTEIN 1-RELATED"/>
    <property type="match status" value="1"/>
</dbReference>
<dbReference type="SMART" id="SM00293">
    <property type="entry name" value="PWWP"/>
    <property type="match status" value="1"/>
</dbReference>
<feature type="compositionally biased region" description="Polar residues" evidence="5">
    <location>
        <begin position="667"/>
        <end position="677"/>
    </location>
</feature>
<keyword evidence="3" id="KW-0539">Nucleus</keyword>
<dbReference type="Gene3D" id="2.30.30.140">
    <property type="match status" value="1"/>
</dbReference>
<feature type="compositionally biased region" description="Basic and acidic residues" evidence="5">
    <location>
        <begin position="857"/>
        <end position="876"/>
    </location>
</feature>
<evidence type="ECO:0000313" key="8">
    <source>
        <dbReference type="Proteomes" id="UP001279734"/>
    </source>
</evidence>
<dbReference type="CDD" id="cd05162">
    <property type="entry name" value="PWWP"/>
    <property type="match status" value="1"/>
</dbReference>
<dbReference type="SUPFAM" id="SSF63748">
    <property type="entry name" value="Tudor/PWWP/MBT"/>
    <property type="match status" value="1"/>
</dbReference>
<evidence type="ECO:0000259" key="6">
    <source>
        <dbReference type="PROSITE" id="PS50812"/>
    </source>
</evidence>
<evidence type="ECO:0000256" key="1">
    <source>
        <dbReference type="ARBA" id="ARBA00023015"/>
    </source>
</evidence>